<organism evidence="10 11">
    <name type="scientific">Jiangella ureilytica</name>
    <dbReference type="NCBI Taxonomy" id="2530374"/>
    <lineage>
        <taxon>Bacteria</taxon>
        <taxon>Bacillati</taxon>
        <taxon>Actinomycetota</taxon>
        <taxon>Actinomycetes</taxon>
        <taxon>Jiangellales</taxon>
        <taxon>Jiangellaceae</taxon>
        <taxon>Jiangella</taxon>
    </lineage>
</organism>
<dbReference type="InterPro" id="IPR000515">
    <property type="entry name" value="MetI-like"/>
</dbReference>
<comment type="subcellular location">
    <subcellularLocation>
        <location evidence="1 7">Cell membrane</location>
        <topology evidence="1 7">Multi-pass membrane protein</topology>
    </subcellularLocation>
</comment>
<feature type="transmembrane region" description="Helical" evidence="7">
    <location>
        <begin position="136"/>
        <end position="157"/>
    </location>
</feature>
<evidence type="ECO:0000256" key="7">
    <source>
        <dbReference type="RuleBase" id="RU363032"/>
    </source>
</evidence>
<evidence type="ECO:0000256" key="1">
    <source>
        <dbReference type="ARBA" id="ARBA00004651"/>
    </source>
</evidence>
<evidence type="ECO:0000256" key="5">
    <source>
        <dbReference type="ARBA" id="ARBA00022989"/>
    </source>
</evidence>
<feature type="transmembrane region" description="Helical" evidence="7">
    <location>
        <begin position="212"/>
        <end position="233"/>
    </location>
</feature>
<protein>
    <submittedName>
        <fullName evidence="10">Carbohydrate ABC transporter permease</fullName>
    </submittedName>
</protein>
<evidence type="ECO:0000256" key="4">
    <source>
        <dbReference type="ARBA" id="ARBA00022692"/>
    </source>
</evidence>
<feature type="transmembrane region" description="Helical" evidence="7">
    <location>
        <begin position="245"/>
        <end position="270"/>
    </location>
</feature>
<evidence type="ECO:0000259" key="9">
    <source>
        <dbReference type="PROSITE" id="PS50928"/>
    </source>
</evidence>
<dbReference type="PANTHER" id="PTHR43744">
    <property type="entry name" value="ABC TRANSPORTER PERMEASE PROTEIN MG189-RELATED-RELATED"/>
    <property type="match status" value="1"/>
</dbReference>
<dbReference type="EMBL" id="SMKL01000023">
    <property type="protein sequence ID" value="TDC51386.1"/>
    <property type="molecule type" value="Genomic_DNA"/>
</dbReference>
<evidence type="ECO:0000313" key="10">
    <source>
        <dbReference type="EMBL" id="TDC51386.1"/>
    </source>
</evidence>
<keyword evidence="2 7" id="KW-0813">Transport</keyword>
<sequence length="426" mass="46887">MAADPLRHDPAAAPDDALPAGHRHHRLAAGLHADLRDDQRRAGRPDHDDGLLHVPLGVQVLRHGLCQHAGVRTVRDAPRLHRAAAAPVPGRRHPVTDLTEEQRVPALAPPPPDRRTKRRRPGGSRGEGYVSLRAKLATYLILAPVAILFVAPFAWLISASFQPISTIFANPPTWLPDDPTLDGYKGFLNVGELTEAQQAQGHGDWRWFANSAFVAISITVLQTFFNALCAYAFAKRRFPGRNVIFVLFLATMMVPGQVTLIPNYIIIQNIPFFGGNDWLGNGGHGWLDSYWGLIVPGVVSAFGIFLLRQYMLSIPDELLDAARVDGAGELRIFWNVVLPLCTPALAANAIFTFQGAWEDFFWPLIIMSDPEKLTAPVGLALFVVQNRTDWNLLFAGSVIATLPMILVFVIFQRHFVRGIAVTGIKG</sequence>
<dbReference type="InterPro" id="IPR035906">
    <property type="entry name" value="MetI-like_sf"/>
</dbReference>
<evidence type="ECO:0000256" key="2">
    <source>
        <dbReference type="ARBA" id="ARBA00022448"/>
    </source>
</evidence>
<dbReference type="OrthoDB" id="61122at2"/>
<evidence type="ECO:0000256" key="6">
    <source>
        <dbReference type="ARBA" id="ARBA00023136"/>
    </source>
</evidence>
<gene>
    <name evidence="10" type="ORF">E1212_12395</name>
</gene>
<keyword evidence="5 7" id="KW-1133">Transmembrane helix</keyword>
<comment type="similarity">
    <text evidence="7">Belongs to the binding-protein-dependent transport system permease family.</text>
</comment>
<feature type="transmembrane region" description="Helical" evidence="7">
    <location>
        <begin position="390"/>
        <end position="411"/>
    </location>
</feature>
<dbReference type="Pfam" id="PF00528">
    <property type="entry name" value="BPD_transp_1"/>
    <property type="match status" value="1"/>
</dbReference>
<dbReference type="PROSITE" id="PS50928">
    <property type="entry name" value="ABC_TM1"/>
    <property type="match status" value="1"/>
</dbReference>
<dbReference type="GO" id="GO:0055085">
    <property type="term" value="P:transmembrane transport"/>
    <property type="evidence" value="ECO:0007669"/>
    <property type="project" value="InterPro"/>
</dbReference>
<keyword evidence="3" id="KW-1003">Cell membrane</keyword>
<comment type="caution">
    <text evidence="10">The sequence shown here is derived from an EMBL/GenBank/DDBJ whole genome shotgun (WGS) entry which is preliminary data.</text>
</comment>
<dbReference type="AlphaFoldDB" id="A0A4R4RPH6"/>
<dbReference type="PANTHER" id="PTHR43744:SF12">
    <property type="entry name" value="ABC TRANSPORTER PERMEASE PROTEIN MG189-RELATED"/>
    <property type="match status" value="1"/>
</dbReference>
<feature type="domain" description="ABC transmembrane type-1" evidence="9">
    <location>
        <begin position="208"/>
        <end position="411"/>
    </location>
</feature>
<keyword evidence="4 7" id="KW-0812">Transmembrane</keyword>
<keyword evidence="6 7" id="KW-0472">Membrane</keyword>
<name>A0A4R4RPH6_9ACTN</name>
<dbReference type="Gene3D" id="1.10.3720.10">
    <property type="entry name" value="MetI-like"/>
    <property type="match status" value="1"/>
</dbReference>
<feature type="transmembrane region" description="Helical" evidence="7">
    <location>
        <begin position="332"/>
        <end position="353"/>
    </location>
</feature>
<dbReference type="Proteomes" id="UP000295621">
    <property type="component" value="Unassembled WGS sequence"/>
</dbReference>
<accession>A0A4R4RPH6</accession>
<evidence type="ECO:0000256" key="3">
    <source>
        <dbReference type="ARBA" id="ARBA00022475"/>
    </source>
</evidence>
<proteinExistence type="inferred from homology"/>
<reference evidence="10 11" key="1">
    <citation type="submission" date="2019-02" db="EMBL/GenBank/DDBJ databases">
        <title>Draft genome sequences of novel Actinobacteria.</title>
        <authorList>
            <person name="Sahin N."/>
            <person name="Ay H."/>
            <person name="Saygin H."/>
        </authorList>
    </citation>
    <scope>NUCLEOTIDE SEQUENCE [LARGE SCALE GENOMIC DNA]</scope>
    <source>
        <strain evidence="10 11">KC603</strain>
    </source>
</reference>
<keyword evidence="11" id="KW-1185">Reference proteome</keyword>
<dbReference type="CDD" id="cd06261">
    <property type="entry name" value="TM_PBP2"/>
    <property type="match status" value="1"/>
</dbReference>
<feature type="region of interest" description="Disordered" evidence="8">
    <location>
        <begin position="77"/>
        <end position="126"/>
    </location>
</feature>
<feature type="transmembrane region" description="Helical" evidence="7">
    <location>
        <begin position="290"/>
        <end position="311"/>
    </location>
</feature>
<dbReference type="GO" id="GO:0005886">
    <property type="term" value="C:plasma membrane"/>
    <property type="evidence" value="ECO:0007669"/>
    <property type="project" value="UniProtKB-SubCell"/>
</dbReference>
<evidence type="ECO:0000313" key="11">
    <source>
        <dbReference type="Proteomes" id="UP000295621"/>
    </source>
</evidence>
<evidence type="ECO:0000256" key="8">
    <source>
        <dbReference type="SAM" id="MobiDB-lite"/>
    </source>
</evidence>
<dbReference type="SUPFAM" id="SSF161098">
    <property type="entry name" value="MetI-like"/>
    <property type="match status" value="1"/>
</dbReference>